<sequence>MALATPSGDLPALSEEECERLAQTFERSRGPDGFVDAAESQRLLRRTGLQEQLLETIWDLSDLDRDGRLSLREFVCAMTLADQARNGQSLPVEVHVEQQANLASRVELLVQVRPRKEDFSTIDTSASFRGPPAGGLTDSETGLPHASPLGAAPARGRDSTPRPLATAGEGRERTAEMKLPETKLGQLATVLKLVSREGPGDELRKLCQEVLEERRRLESQLDRRRELEEALRAAKGRLDEVQERHRNMESEGAATKRRISYLQVSMTSSAF</sequence>
<keyword evidence="1" id="KW-0106">Calcium</keyword>
<feature type="domain" description="EF-hand" evidence="5">
    <location>
        <begin position="49"/>
        <end position="84"/>
    </location>
</feature>
<dbReference type="GO" id="GO:0005737">
    <property type="term" value="C:cytoplasm"/>
    <property type="evidence" value="ECO:0007669"/>
    <property type="project" value="TreeGrafter"/>
</dbReference>
<dbReference type="InterPro" id="IPR018247">
    <property type="entry name" value="EF_Hand_1_Ca_BS"/>
</dbReference>
<feature type="region of interest" description="Disordered" evidence="3">
    <location>
        <begin position="121"/>
        <end position="175"/>
    </location>
</feature>
<dbReference type="InterPro" id="IPR011992">
    <property type="entry name" value="EF-hand-dom_pair"/>
</dbReference>
<dbReference type="Proteomes" id="UP000604046">
    <property type="component" value="Unassembled WGS sequence"/>
</dbReference>
<reference evidence="6" key="1">
    <citation type="submission" date="2021-02" db="EMBL/GenBank/DDBJ databases">
        <authorList>
            <person name="Dougan E. K."/>
            <person name="Rhodes N."/>
            <person name="Thang M."/>
            <person name="Chan C."/>
        </authorList>
    </citation>
    <scope>NUCLEOTIDE SEQUENCE</scope>
</reference>
<proteinExistence type="predicted"/>
<feature type="coiled-coil region" evidence="2">
    <location>
        <begin position="200"/>
        <end position="258"/>
    </location>
</feature>
<dbReference type="PANTHER" id="PTHR11216">
    <property type="entry name" value="EH DOMAIN"/>
    <property type="match status" value="1"/>
</dbReference>
<dbReference type="PROSITE" id="PS50222">
    <property type="entry name" value="EF_HAND_2"/>
    <property type="match status" value="1"/>
</dbReference>
<dbReference type="CDD" id="cd00052">
    <property type="entry name" value="EH"/>
    <property type="match status" value="1"/>
</dbReference>
<organism evidence="6 7">
    <name type="scientific">Symbiodinium natans</name>
    <dbReference type="NCBI Taxonomy" id="878477"/>
    <lineage>
        <taxon>Eukaryota</taxon>
        <taxon>Sar</taxon>
        <taxon>Alveolata</taxon>
        <taxon>Dinophyceae</taxon>
        <taxon>Suessiales</taxon>
        <taxon>Symbiodiniaceae</taxon>
        <taxon>Symbiodinium</taxon>
    </lineage>
</organism>
<dbReference type="EMBL" id="CAJNDS010002613">
    <property type="protein sequence ID" value="CAE7545218.1"/>
    <property type="molecule type" value="Genomic_DNA"/>
</dbReference>
<dbReference type="PROSITE" id="PS00018">
    <property type="entry name" value="EF_HAND_1"/>
    <property type="match status" value="1"/>
</dbReference>
<feature type="domain" description="EH" evidence="4">
    <location>
        <begin position="17"/>
        <end position="91"/>
    </location>
</feature>
<dbReference type="SMART" id="SM00027">
    <property type="entry name" value="EH"/>
    <property type="match status" value="1"/>
</dbReference>
<accession>A0A812TW18</accession>
<dbReference type="SUPFAM" id="SSF47473">
    <property type="entry name" value="EF-hand"/>
    <property type="match status" value="1"/>
</dbReference>
<gene>
    <name evidence="6" type="primary">itsn1</name>
    <name evidence="6" type="ORF">SNAT2548_LOCUS30592</name>
</gene>
<keyword evidence="2" id="KW-0175">Coiled coil</keyword>
<dbReference type="GO" id="GO:0005886">
    <property type="term" value="C:plasma membrane"/>
    <property type="evidence" value="ECO:0007669"/>
    <property type="project" value="TreeGrafter"/>
</dbReference>
<dbReference type="PROSITE" id="PS50031">
    <property type="entry name" value="EH"/>
    <property type="match status" value="1"/>
</dbReference>
<keyword evidence="7" id="KW-1185">Reference proteome</keyword>
<evidence type="ECO:0000256" key="3">
    <source>
        <dbReference type="SAM" id="MobiDB-lite"/>
    </source>
</evidence>
<dbReference type="InterPro" id="IPR002048">
    <property type="entry name" value="EF_hand_dom"/>
</dbReference>
<dbReference type="GO" id="GO:0005509">
    <property type="term" value="F:calcium ion binding"/>
    <property type="evidence" value="ECO:0007669"/>
    <property type="project" value="InterPro"/>
</dbReference>
<dbReference type="Pfam" id="PF12763">
    <property type="entry name" value="EH"/>
    <property type="match status" value="1"/>
</dbReference>
<name>A0A812TW18_9DINO</name>
<protein>
    <submittedName>
        <fullName evidence="6">Itsn1 protein</fullName>
    </submittedName>
</protein>
<evidence type="ECO:0000256" key="1">
    <source>
        <dbReference type="ARBA" id="ARBA00022837"/>
    </source>
</evidence>
<dbReference type="AlphaFoldDB" id="A0A812TW18"/>
<comment type="caution">
    <text evidence="6">The sequence shown here is derived from an EMBL/GenBank/DDBJ whole genome shotgun (WGS) entry which is preliminary data.</text>
</comment>
<dbReference type="OrthoDB" id="524326at2759"/>
<dbReference type="GO" id="GO:0006897">
    <property type="term" value="P:endocytosis"/>
    <property type="evidence" value="ECO:0007669"/>
    <property type="project" value="TreeGrafter"/>
</dbReference>
<evidence type="ECO:0000259" key="5">
    <source>
        <dbReference type="PROSITE" id="PS50222"/>
    </source>
</evidence>
<dbReference type="Gene3D" id="1.10.238.10">
    <property type="entry name" value="EF-hand"/>
    <property type="match status" value="1"/>
</dbReference>
<dbReference type="GO" id="GO:0016197">
    <property type="term" value="P:endosomal transport"/>
    <property type="evidence" value="ECO:0007669"/>
    <property type="project" value="TreeGrafter"/>
</dbReference>
<evidence type="ECO:0000256" key="2">
    <source>
        <dbReference type="SAM" id="Coils"/>
    </source>
</evidence>
<evidence type="ECO:0000313" key="7">
    <source>
        <dbReference type="Proteomes" id="UP000604046"/>
    </source>
</evidence>
<dbReference type="InterPro" id="IPR000261">
    <property type="entry name" value="EH_dom"/>
</dbReference>
<evidence type="ECO:0000313" key="6">
    <source>
        <dbReference type="EMBL" id="CAE7545218.1"/>
    </source>
</evidence>
<evidence type="ECO:0000259" key="4">
    <source>
        <dbReference type="PROSITE" id="PS50031"/>
    </source>
</evidence>